<dbReference type="PANTHER" id="PTHR33055:SF3">
    <property type="entry name" value="PUTATIVE TRANSPOSASE FOR IS117-RELATED"/>
    <property type="match status" value="1"/>
</dbReference>
<dbReference type="PANTHER" id="PTHR33055">
    <property type="entry name" value="TRANSPOSASE FOR INSERTION SEQUENCE ELEMENT IS1111A"/>
    <property type="match status" value="1"/>
</dbReference>
<protein>
    <recommendedName>
        <fullName evidence="3">Transposase</fullName>
    </recommendedName>
</protein>
<sequence length="114" mass="12343">MQTIVRVGVDLVKNVLQVHAVDAQGRMVTNRSIQRSKFLAWCAQLPAGCLVAMEACGGAHLWCRQLLRMGLDARMMAAALVAPYGMQGKSGKTMPMMPLPFARQPAVLGCALYP</sequence>
<proteinExistence type="predicted"/>
<comment type="caution">
    <text evidence="1">The sequence shown here is derived from an EMBL/GenBank/DDBJ whole genome shotgun (WGS) entry which is preliminary data.</text>
</comment>
<dbReference type="Proteomes" id="UP000029549">
    <property type="component" value="Unassembled WGS sequence"/>
</dbReference>
<dbReference type="InterPro" id="IPR047650">
    <property type="entry name" value="Transpos_IS110"/>
</dbReference>
<evidence type="ECO:0008006" key="3">
    <source>
        <dbReference type="Google" id="ProtNLM"/>
    </source>
</evidence>
<evidence type="ECO:0000313" key="2">
    <source>
        <dbReference type="Proteomes" id="UP000029549"/>
    </source>
</evidence>
<dbReference type="AlphaFoldDB" id="A0A0E3BSI5"/>
<dbReference type="EMBL" id="AWTP01000115">
    <property type="protein sequence ID" value="KGH10439.1"/>
    <property type="molecule type" value="Genomic_DNA"/>
</dbReference>
<evidence type="ECO:0000313" key="1">
    <source>
        <dbReference type="EMBL" id="KGH10439.1"/>
    </source>
</evidence>
<gene>
    <name evidence="1" type="ORF">P608_15145</name>
</gene>
<accession>A0A0E3BSI5</accession>
<name>A0A0E3BSI5_9BURK</name>
<organism evidence="1 2">
    <name type="scientific">Comamonas thiooxydans</name>
    <dbReference type="NCBI Taxonomy" id="363952"/>
    <lineage>
        <taxon>Bacteria</taxon>
        <taxon>Pseudomonadati</taxon>
        <taxon>Pseudomonadota</taxon>
        <taxon>Betaproteobacteria</taxon>
        <taxon>Burkholderiales</taxon>
        <taxon>Comamonadaceae</taxon>
        <taxon>Comamonas</taxon>
    </lineage>
</organism>
<reference evidence="1 2" key="1">
    <citation type="submission" date="2013-09" db="EMBL/GenBank/DDBJ databases">
        <title>High correlation between genotypes and phenotypes of environmental bacteria Comamonas testosteroni strains.</title>
        <authorList>
            <person name="Liu L."/>
            <person name="Zhu W."/>
            <person name="Xia X."/>
            <person name="Xu B."/>
            <person name="Luo M."/>
            <person name="Wang G."/>
        </authorList>
    </citation>
    <scope>NUCLEOTIDE SEQUENCE [LARGE SCALE GENOMIC DNA]</scope>
    <source>
        <strain evidence="1 2">DF2</strain>
    </source>
</reference>
<keyword evidence="2" id="KW-1185">Reference proteome</keyword>